<dbReference type="GO" id="GO:0055085">
    <property type="term" value="P:transmembrane transport"/>
    <property type="evidence" value="ECO:0007669"/>
    <property type="project" value="InterPro"/>
</dbReference>
<evidence type="ECO:0000256" key="1">
    <source>
        <dbReference type="ARBA" id="ARBA00004651"/>
    </source>
</evidence>
<dbReference type="InterPro" id="IPR038770">
    <property type="entry name" value="Na+/solute_symporter_sf"/>
</dbReference>
<keyword evidence="3" id="KW-0813">Transport</keyword>
<keyword evidence="7 8" id="KW-0472">Membrane</keyword>
<proteinExistence type="inferred from homology"/>
<feature type="transmembrane region" description="Helical" evidence="8">
    <location>
        <begin position="155"/>
        <end position="176"/>
    </location>
</feature>
<dbReference type="EMBL" id="QYYA01000002">
    <property type="protein sequence ID" value="RJG18098.1"/>
    <property type="molecule type" value="Genomic_DNA"/>
</dbReference>
<name>A0A418XYJ2_9GAMM</name>
<comment type="similarity">
    <text evidence="2">Belongs to the auxin efflux carrier (TC 2.A.69) family.</text>
</comment>
<evidence type="ECO:0000256" key="5">
    <source>
        <dbReference type="ARBA" id="ARBA00022692"/>
    </source>
</evidence>
<comment type="subcellular location">
    <subcellularLocation>
        <location evidence="1">Cell membrane</location>
        <topology evidence="1">Multi-pass membrane protein</topology>
    </subcellularLocation>
</comment>
<comment type="caution">
    <text evidence="9">The sequence shown here is derived from an EMBL/GenBank/DDBJ whole genome shotgun (WGS) entry which is preliminary data.</text>
</comment>
<feature type="transmembrane region" description="Helical" evidence="8">
    <location>
        <begin position="6"/>
        <end position="22"/>
    </location>
</feature>
<evidence type="ECO:0000256" key="6">
    <source>
        <dbReference type="ARBA" id="ARBA00022989"/>
    </source>
</evidence>
<evidence type="ECO:0000256" key="4">
    <source>
        <dbReference type="ARBA" id="ARBA00022475"/>
    </source>
</evidence>
<evidence type="ECO:0000313" key="9">
    <source>
        <dbReference type="EMBL" id="RJG18098.1"/>
    </source>
</evidence>
<feature type="transmembrane region" description="Helical" evidence="8">
    <location>
        <begin position="120"/>
        <end position="143"/>
    </location>
</feature>
<feature type="transmembrane region" description="Helical" evidence="8">
    <location>
        <begin position="240"/>
        <end position="257"/>
    </location>
</feature>
<keyword evidence="5 8" id="KW-0812">Transmembrane</keyword>
<gene>
    <name evidence="9" type="ORF">D4A39_06330</name>
</gene>
<dbReference type="PANTHER" id="PTHR36838">
    <property type="entry name" value="AUXIN EFFLUX CARRIER FAMILY PROTEIN"/>
    <property type="match status" value="1"/>
</dbReference>
<protein>
    <submittedName>
        <fullName evidence="9">AEC family transporter</fullName>
    </submittedName>
</protein>
<dbReference type="RefSeq" id="WP_119917723.1">
    <property type="nucleotide sequence ID" value="NZ_QYYA01000002.1"/>
</dbReference>
<reference evidence="9 10" key="1">
    <citation type="submission" date="2018-09" db="EMBL/GenBank/DDBJ databases">
        <title>Alcanivorax profundi sp. nov., isolated from 1000 m-depth seawater of the Mariana Trench.</title>
        <authorList>
            <person name="Liu J."/>
        </authorList>
    </citation>
    <scope>NUCLEOTIDE SEQUENCE [LARGE SCALE GENOMIC DNA]</scope>
    <source>
        <strain evidence="9 10">MTEO17</strain>
    </source>
</reference>
<accession>A0A418XYJ2</accession>
<feature type="transmembrane region" description="Helical" evidence="8">
    <location>
        <begin position="64"/>
        <end position="85"/>
    </location>
</feature>
<organism evidence="9 10">
    <name type="scientific">Alcanivorax profundi</name>
    <dbReference type="NCBI Taxonomy" id="2338368"/>
    <lineage>
        <taxon>Bacteria</taxon>
        <taxon>Pseudomonadati</taxon>
        <taxon>Pseudomonadota</taxon>
        <taxon>Gammaproteobacteria</taxon>
        <taxon>Oceanospirillales</taxon>
        <taxon>Alcanivoracaceae</taxon>
        <taxon>Alcanivorax</taxon>
    </lineage>
</organism>
<feature type="transmembrane region" description="Helical" evidence="8">
    <location>
        <begin position="182"/>
        <end position="202"/>
    </location>
</feature>
<evidence type="ECO:0000256" key="7">
    <source>
        <dbReference type="ARBA" id="ARBA00023136"/>
    </source>
</evidence>
<evidence type="ECO:0000256" key="3">
    <source>
        <dbReference type="ARBA" id="ARBA00022448"/>
    </source>
</evidence>
<evidence type="ECO:0000256" key="2">
    <source>
        <dbReference type="ARBA" id="ARBA00010145"/>
    </source>
</evidence>
<feature type="transmembrane region" description="Helical" evidence="8">
    <location>
        <begin position="92"/>
        <end position="114"/>
    </location>
</feature>
<dbReference type="GO" id="GO:0005886">
    <property type="term" value="C:plasma membrane"/>
    <property type="evidence" value="ECO:0007669"/>
    <property type="project" value="UniProtKB-SubCell"/>
</dbReference>
<evidence type="ECO:0000313" key="10">
    <source>
        <dbReference type="Proteomes" id="UP000283734"/>
    </source>
</evidence>
<dbReference type="PANTHER" id="PTHR36838:SF1">
    <property type="entry name" value="SLR1864 PROTEIN"/>
    <property type="match status" value="1"/>
</dbReference>
<dbReference type="OrthoDB" id="3238001at2"/>
<sequence length="291" mass="30811">MLLTLWNIIAPVLFCAGLGYFWSRAGKPFDTQMVTSLVTTVTTPCLIVATLGKTDLDMAALTKVGGLALLVLALTLALSALAIRLSGQSFRVFLPSLTFANTGNMGIPLCMLAFGEAGLALSLAWMMLYSVAHFSLGLAIVSGQGLSVKLFRHPILVSVFLAVAMVGFELTLPQWLYNTVSLIGDLTIPLMLITLGVSLSQLKVHHAGKGAAFAALRLLIGFAVGFAVAEALALEGALRGVVLIESTMPVAVFNYLLAKAYQRGAEEVAAMVVFSTLMAFLMLPFLLTLAL</sequence>
<dbReference type="InterPro" id="IPR004776">
    <property type="entry name" value="Mem_transp_PIN-like"/>
</dbReference>
<keyword evidence="4" id="KW-1003">Cell membrane</keyword>
<evidence type="ECO:0000256" key="8">
    <source>
        <dbReference type="SAM" id="Phobius"/>
    </source>
</evidence>
<keyword evidence="6 8" id="KW-1133">Transmembrane helix</keyword>
<feature type="transmembrane region" description="Helical" evidence="8">
    <location>
        <begin position="269"/>
        <end position="290"/>
    </location>
</feature>
<feature type="transmembrane region" description="Helical" evidence="8">
    <location>
        <begin position="214"/>
        <end position="234"/>
    </location>
</feature>
<keyword evidence="10" id="KW-1185">Reference proteome</keyword>
<feature type="transmembrane region" description="Helical" evidence="8">
    <location>
        <begin position="34"/>
        <end position="52"/>
    </location>
</feature>
<dbReference type="Gene3D" id="1.20.1530.20">
    <property type="match status" value="1"/>
</dbReference>
<dbReference type="AlphaFoldDB" id="A0A418XYJ2"/>
<dbReference type="Pfam" id="PF03547">
    <property type="entry name" value="Mem_trans"/>
    <property type="match status" value="2"/>
</dbReference>
<dbReference type="Proteomes" id="UP000283734">
    <property type="component" value="Unassembled WGS sequence"/>
</dbReference>